<evidence type="ECO:0000313" key="1">
    <source>
        <dbReference type="EMBL" id="PRQ57126.1"/>
    </source>
</evidence>
<gene>
    <name evidence="1" type="ORF">RchiOBHm_Chr1g0344861</name>
</gene>
<reference evidence="1 2" key="1">
    <citation type="journal article" date="2018" name="Nat. Genet.">
        <title>The Rosa genome provides new insights in the design of modern roses.</title>
        <authorList>
            <person name="Bendahmane M."/>
        </authorList>
    </citation>
    <scope>NUCLEOTIDE SEQUENCE [LARGE SCALE GENOMIC DNA]</scope>
    <source>
        <strain evidence="2">cv. Old Blush</strain>
    </source>
</reference>
<accession>A0A2P6SEL4</accession>
<dbReference type="Proteomes" id="UP000238479">
    <property type="component" value="Chromosome 1"/>
</dbReference>
<dbReference type="Gramene" id="PRQ57126">
    <property type="protein sequence ID" value="PRQ57126"/>
    <property type="gene ID" value="RchiOBHm_Chr1g0344861"/>
</dbReference>
<comment type="caution">
    <text evidence="1">The sequence shown here is derived from an EMBL/GenBank/DDBJ whole genome shotgun (WGS) entry which is preliminary data.</text>
</comment>
<keyword evidence="2" id="KW-1185">Reference proteome</keyword>
<name>A0A2P6SEL4_ROSCH</name>
<protein>
    <submittedName>
        <fullName evidence="1">Uncharacterized protein</fullName>
    </submittedName>
</protein>
<organism evidence="1 2">
    <name type="scientific">Rosa chinensis</name>
    <name type="common">China rose</name>
    <dbReference type="NCBI Taxonomy" id="74649"/>
    <lineage>
        <taxon>Eukaryota</taxon>
        <taxon>Viridiplantae</taxon>
        <taxon>Streptophyta</taxon>
        <taxon>Embryophyta</taxon>
        <taxon>Tracheophyta</taxon>
        <taxon>Spermatophyta</taxon>
        <taxon>Magnoliopsida</taxon>
        <taxon>eudicotyledons</taxon>
        <taxon>Gunneridae</taxon>
        <taxon>Pentapetalae</taxon>
        <taxon>rosids</taxon>
        <taxon>fabids</taxon>
        <taxon>Rosales</taxon>
        <taxon>Rosaceae</taxon>
        <taxon>Rosoideae</taxon>
        <taxon>Rosoideae incertae sedis</taxon>
        <taxon>Rosa</taxon>
    </lineage>
</organism>
<sequence>MYCILRLIDLGQLNSKTIVLSWMISNLGSLLYKSDSLLYICIQFALMLIQPV</sequence>
<dbReference type="EMBL" id="PDCK01000039">
    <property type="protein sequence ID" value="PRQ57126.1"/>
    <property type="molecule type" value="Genomic_DNA"/>
</dbReference>
<evidence type="ECO:0000313" key="2">
    <source>
        <dbReference type="Proteomes" id="UP000238479"/>
    </source>
</evidence>
<dbReference type="AlphaFoldDB" id="A0A2P6SEL4"/>
<proteinExistence type="predicted"/>